<evidence type="ECO:0008006" key="2">
    <source>
        <dbReference type="Google" id="ProtNLM"/>
    </source>
</evidence>
<dbReference type="Gene3D" id="3.40.50.300">
    <property type="entry name" value="P-loop containing nucleotide triphosphate hydrolases"/>
    <property type="match status" value="1"/>
</dbReference>
<name>A0A7S2F622_9DINO</name>
<dbReference type="PANTHER" id="PTHR43394">
    <property type="entry name" value="ATP-DEPENDENT PERMEASE MDL1, MITOCHONDRIAL"/>
    <property type="match status" value="1"/>
</dbReference>
<dbReference type="InterPro" id="IPR039421">
    <property type="entry name" value="Type_1_exporter"/>
</dbReference>
<dbReference type="AlphaFoldDB" id="A0A7S2F622"/>
<dbReference type="InterPro" id="IPR027417">
    <property type="entry name" value="P-loop_NTPase"/>
</dbReference>
<proteinExistence type="predicted"/>
<reference evidence="1" key="1">
    <citation type="submission" date="2021-01" db="EMBL/GenBank/DDBJ databases">
        <authorList>
            <person name="Corre E."/>
            <person name="Pelletier E."/>
            <person name="Niang G."/>
            <person name="Scheremetjew M."/>
            <person name="Finn R."/>
            <person name="Kale V."/>
            <person name="Holt S."/>
            <person name="Cochrane G."/>
            <person name="Meng A."/>
            <person name="Brown T."/>
            <person name="Cohen L."/>
        </authorList>
    </citation>
    <scope>NUCLEOTIDE SEQUENCE</scope>
    <source>
        <strain evidence="1">CCMP2222</strain>
    </source>
</reference>
<dbReference type="GO" id="GO:0015421">
    <property type="term" value="F:ABC-type oligopeptide transporter activity"/>
    <property type="evidence" value="ECO:0007669"/>
    <property type="project" value="TreeGrafter"/>
</dbReference>
<dbReference type="GO" id="GO:0090374">
    <property type="term" value="P:oligopeptide export from mitochondrion"/>
    <property type="evidence" value="ECO:0007669"/>
    <property type="project" value="TreeGrafter"/>
</dbReference>
<protein>
    <recommendedName>
        <fullName evidence="2">ABC transporter domain-containing protein</fullName>
    </recommendedName>
</protein>
<dbReference type="PANTHER" id="PTHR43394:SF1">
    <property type="entry name" value="ATP-BINDING CASSETTE SUB-FAMILY B MEMBER 10, MITOCHONDRIAL"/>
    <property type="match status" value="1"/>
</dbReference>
<organism evidence="1">
    <name type="scientific">Alexandrium andersonii</name>
    <dbReference type="NCBI Taxonomy" id="327968"/>
    <lineage>
        <taxon>Eukaryota</taxon>
        <taxon>Sar</taxon>
        <taxon>Alveolata</taxon>
        <taxon>Dinophyceae</taxon>
        <taxon>Gonyaulacales</taxon>
        <taxon>Pyrocystaceae</taxon>
        <taxon>Alexandrium</taxon>
    </lineage>
</organism>
<accession>A0A7S2F622</accession>
<evidence type="ECO:0000313" key="1">
    <source>
        <dbReference type="EMBL" id="CAD9377151.1"/>
    </source>
</evidence>
<dbReference type="EMBL" id="HBGQ01013496">
    <property type="protein sequence ID" value="CAD9377151.1"/>
    <property type="molecule type" value="Transcribed_RNA"/>
</dbReference>
<dbReference type="SUPFAM" id="SSF52540">
    <property type="entry name" value="P-loop containing nucleoside triphosphate hydrolases"/>
    <property type="match status" value="1"/>
</dbReference>
<gene>
    <name evidence="1" type="ORF">AAND1436_LOCUS6647</name>
</gene>
<dbReference type="GO" id="GO:0005743">
    <property type="term" value="C:mitochondrial inner membrane"/>
    <property type="evidence" value="ECO:0007669"/>
    <property type="project" value="TreeGrafter"/>
</dbReference>
<sequence length="110" mass="11672">MLLDEATSALDSESQSLVKAGLRNLMKGRTVIVVAHRLETIKDADSILCIEEGSVAERGTHQELVQAGGLYSRLYREQIESTISNVGAVIDSTDALEALKAGVVDGASKS</sequence>